<dbReference type="EMBL" id="JBBNFW010000104">
    <property type="protein sequence ID" value="MEQ2412094.1"/>
    <property type="molecule type" value="Genomic_DNA"/>
</dbReference>
<sequence>MEINKRSVGTFYENLAARYLENQNVMILERNYRNKRGEIDLIGLDPDGWLIFVEVKYRSSEYSGNPLAAVDERKQWIISKVAAGYLMTHYRSLDVKCRFDVVGIEGSEIRWIKNAFEFR</sequence>
<dbReference type="PANTHER" id="PTHR34039">
    <property type="entry name" value="UPF0102 PROTEIN YRAN"/>
    <property type="match status" value="1"/>
</dbReference>
<keyword evidence="4" id="KW-1185">Reference proteome</keyword>
<comment type="similarity">
    <text evidence="1 2">Belongs to the UPF0102 family.</text>
</comment>
<dbReference type="Pfam" id="PF02021">
    <property type="entry name" value="UPF0102"/>
    <property type="match status" value="1"/>
</dbReference>
<dbReference type="InterPro" id="IPR011856">
    <property type="entry name" value="tRNA_endonuc-like_dom_sf"/>
</dbReference>
<dbReference type="NCBIfam" id="TIGR00252">
    <property type="entry name" value="YraN family protein"/>
    <property type="match status" value="1"/>
</dbReference>
<dbReference type="NCBIfam" id="NF009150">
    <property type="entry name" value="PRK12497.1-3"/>
    <property type="match status" value="1"/>
</dbReference>
<dbReference type="Gene3D" id="3.40.1350.10">
    <property type="match status" value="1"/>
</dbReference>
<evidence type="ECO:0000313" key="3">
    <source>
        <dbReference type="EMBL" id="MEQ2412094.1"/>
    </source>
</evidence>
<dbReference type="HAMAP" id="MF_00048">
    <property type="entry name" value="UPF0102"/>
    <property type="match status" value="1"/>
</dbReference>
<dbReference type="Proteomes" id="UP001470752">
    <property type="component" value="Unassembled WGS sequence"/>
</dbReference>
<organism evidence="3 4">
    <name type="scientific">Blautia acetigignens</name>
    <dbReference type="NCBI Taxonomy" id="2981783"/>
    <lineage>
        <taxon>Bacteria</taxon>
        <taxon>Bacillati</taxon>
        <taxon>Bacillota</taxon>
        <taxon>Clostridia</taxon>
        <taxon>Lachnospirales</taxon>
        <taxon>Lachnospiraceae</taxon>
        <taxon>Blautia</taxon>
    </lineage>
</organism>
<dbReference type="InterPro" id="IPR003509">
    <property type="entry name" value="UPF0102_YraN-like"/>
</dbReference>
<dbReference type="CDD" id="cd20736">
    <property type="entry name" value="PoNe_Nuclease"/>
    <property type="match status" value="1"/>
</dbReference>
<dbReference type="InterPro" id="IPR011335">
    <property type="entry name" value="Restrct_endonuc-II-like"/>
</dbReference>
<evidence type="ECO:0000313" key="4">
    <source>
        <dbReference type="Proteomes" id="UP001470752"/>
    </source>
</evidence>
<comment type="caution">
    <text evidence="3">The sequence shown here is derived from an EMBL/GenBank/DDBJ whole genome shotgun (WGS) entry which is preliminary data.</text>
</comment>
<proteinExistence type="inferred from homology"/>
<evidence type="ECO:0000256" key="2">
    <source>
        <dbReference type="HAMAP-Rule" id="MF_00048"/>
    </source>
</evidence>
<protein>
    <recommendedName>
        <fullName evidence="2">UPF0102 protein AAAX94_03455</fullName>
    </recommendedName>
</protein>
<dbReference type="RefSeq" id="WP_021924399.1">
    <property type="nucleotide sequence ID" value="NZ_JAOQJM010000004.1"/>
</dbReference>
<dbReference type="PANTHER" id="PTHR34039:SF1">
    <property type="entry name" value="UPF0102 PROTEIN YRAN"/>
    <property type="match status" value="1"/>
</dbReference>
<gene>
    <name evidence="3" type="ORF">AAAX94_03455</name>
</gene>
<reference evidence="3 4" key="1">
    <citation type="submission" date="2024-04" db="EMBL/GenBank/DDBJ databases">
        <title>Human intestinal bacterial collection.</title>
        <authorList>
            <person name="Pauvert C."/>
            <person name="Hitch T.C.A."/>
            <person name="Clavel T."/>
        </authorList>
    </citation>
    <scope>NUCLEOTIDE SEQUENCE [LARGE SCALE GENOMIC DNA]</scope>
    <source>
        <strain evidence="3 4">CLA-AA-H161</strain>
    </source>
</reference>
<name>A0ABV1CI78_9FIRM</name>
<evidence type="ECO:0000256" key="1">
    <source>
        <dbReference type="ARBA" id="ARBA00006738"/>
    </source>
</evidence>
<accession>A0ABV1CI78</accession>
<dbReference type="SUPFAM" id="SSF52980">
    <property type="entry name" value="Restriction endonuclease-like"/>
    <property type="match status" value="1"/>
</dbReference>